<evidence type="ECO:0008006" key="4">
    <source>
        <dbReference type="Google" id="ProtNLM"/>
    </source>
</evidence>
<gene>
    <name evidence="2" type="ORF">EV695_2056</name>
</gene>
<keyword evidence="1" id="KW-0732">Signal</keyword>
<feature type="chain" id="PRO_5020678404" description="Spore coat protein U-like protein" evidence="1">
    <location>
        <begin position="24"/>
        <end position="167"/>
    </location>
</feature>
<comment type="caution">
    <text evidence="2">The sequence shown here is derived from an EMBL/GenBank/DDBJ whole genome shotgun (WGS) entry which is preliminary data.</text>
</comment>
<dbReference type="OrthoDB" id="5627004at2"/>
<accession>A0A4V2P8Y5</accession>
<dbReference type="EMBL" id="SMFQ01000003">
    <property type="protein sequence ID" value="TCJ87545.1"/>
    <property type="molecule type" value="Genomic_DNA"/>
</dbReference>
<name>A0A4V2P8Y5_9GAMM</name>
<feature type="signal peptide" evidence="1">
    <location>
        <begin position="1"/>
        <end position="23"/>
    </location>
</feature>
<evidence type="ECO:0000313" key="2">
    <source>
        <dbReference type="EMBL" id="TCJ87545.1"/>
    </source>
</evidence>
<dbReference type="RefSeq" id="WP_131905812.1">
    <property type="nucleotide sequence ID" value="NZ_BAAAFU010000004.1"/>
</dbReference>
<organism evidence="2 3">
    <name type="scientific">Cocleimonas flava</name>
    <dbReference type="NCBI Taxonomy" id="634765"/>
    <lineage>
        <taxon>Bacteria</taxon>
        <taxon>Pseudomonadati</taxon>
        <taxon>Pseudomonadota</taxon>
        <taxon>Gammaproteobacteria</taxon>
        <taxon>Thiotrichales</taxon>
        <taxon>Thiotrichaceae</taxon>
        <taxon>Cocleimonas</taxon>
    </lineage>
</organism>
<dbReference type="Proteomes" id="UP000294887">
    <property type="component" value="Unassembled WGS sequence"/>
</dbReference>
<keyword evidence="3" id="KW-1185">Reference proteome</keyword>
<sequence>MKKRSLILSVSLLLLSSAFSLKAAQDSAEINISTSVDEYLNFIGSAAGASKYFTADEIQPTGSSTSGPRLSLGTLGLESNHPGDCDIAFSAKNNFRLRHTVSNERLTHFRLLWKGEGMSGNPLRTNKLTLPCNSSLSTINFQAVAYFNPNPQAGVYQDIVTVTVTTQ</sequence>
<evidence type="ECO:0000313" key="3">
    <source>
        <dbReference type="Proteomes" id="UP000294887"/>
    </source>
</evidence>
<proteinExistence type="predicted"/>
<reference evidence="2 3" key="1">
    <citation type="submission" date="2019-03" db="EMBL/GenBank/DDBJ databases">
        <title>Genomic Encyclopedia of Type Strains, Phase IV (KMG-IV): sequencing the most valuable type-strain genomes for metagenomic binning, comparative biology and taxonomic classification.</title>
        <authorList>
            <person name="Goeker M."/>
        </authorList>
    </citation>
    <scope>NUCLEOTIDE SEQUENCE [LARGE SCALE GENOMIC DNA]</scope>
    <source>
        <strain evidence="2 3">DSM 24830</strain>
    </source>
</reference>
<evidence type="ECO:0000256" key="1">
    <source>
        <dbReference type="SAM" id="SignalP"/>
    </source>
</evidence>
<dbReference type="AlphaFoldDB" id="A0A4V2P8Y5"/>
<protein>
    <recommendedName>
        <fullName evidence="4">Spore coat protein U-like protein</fullName>
    </recommendedName>
</protein>